<feature type="compositionally biased region" description="Basic and acidic residues" evidence="1">
    <location>
        <begin position="261"/>
        <end position="281"/>
    </location>
</feature>
<feature type="non-terminal residue" evidence="2">
    <location>
        <position position="1"/>
    </location>
</feature>
<feature type="compositionally biased region" description="Low complexity" evidence="1">
    <location>
        <begin position="201"/>
        <end position="223"/>
    </location>
</feature>
<reference evidence="2" key="1">
    <citation type="submission" date="2020-02" db="EMBL/GenBank/DDBJ databases">
        <authorList>
            <person name="Meier V. D."/>
        </authorList>
    </citation>
    <scope>NUCLEOTIDE SEQUENCE</scope>
    <source>
        <strain evidence="2">AVDCRST_MAG89</strain>
    </source>
</reference>
<feature type="region of interest" description="Disordered" evidence="1">
    <location>
        <begin position="71"/>
        <end position="95"/>
    </location>
</feature>
<gene>
    <name evidence="2" type="ORF">AVDCRST_MAG89-299</name>
</gene>
<proteinExistence type="predicted"/>
<feature type="compositionally biased region" description="Basic residues" evidence="1">
    <location>
        <begin position="150"/>
        <end position="160"/>
    </location>
</feature>
<feature type="region of interest" description="Disordered" evidence="1">
    <location>
        <begin position="258"/>
        <end position="281"/>
    </location>
</feature>
<evidence type="ECO:0000313" key="2">
    <source>
        <dbReference type="EMBL" id="CAA9298720.1"/>
    </source>
</evidence>
<name>A0A6J4K8H1_9BACT</name>
<organism evidence="2">
    <name type="scientific">uncultured Gemmatimonadota bacterium</name>
    <dbReference type="NCBI Taxonomy" id="203437"/>
    <lineage>
        <taxon>Bacteria</taxon>
        <taxon>Pseudomonadati</taxon>
        <taxon>Gemmatimonadota</taxon>
        <taxon>environmental samples</taxon>
    </lineage>
</organism>
<feature type="region of interest" description="Disordered" evidence="1">
    <location>
        <begin position="150"/>
        <end position="223"/>
    </location>
</feature>
<dbReference type="AlphaFoldDB" id="A0A6J4K8H1"/>
<accession>A0A6J4K8H1</accession>
<evidence type="ECO:0000256" key="1">
    <source>
        <dbReference type="SAM" id="MobiDB-lite"/>
    </source>
</evidence>
<sequence length="281" mass="29293">GRYRGRRNRWTAAAGPHHLQQLLSRPCAADGPRGAGVAAGGGRRALVPERAAGPGADRRGALLQHRVRPARGRLPRAAGPGDRLARAGAQHPLPHPRAPGGAFGADRGDAHRVRHVGGAAEGAAEASLGRHAPVHLVRPGARRPVRRGCRRGAVHRRRGAAPRASSRGPHAVRPGRGVDGAHGTALRLRRLAGGGRHGRAARPPSRRAAGVARLRPGAPRRAGGALRRALRVHPGVPGPLLGRPLLRIGWAHAAGAGEVLRASRGDRGDRGDPGDPLRRRV</sequence>
<feature type="non-terminal residue" evidence="2">
    <location>
        <position position="281"/>
    </location>
</feature>
<dbReference type="EMBL" id="CADCTV010000071">
    <property type="protein sequence ID" value="CAA9298720.1"/>
    <property type="molecule type" value="Genomic_DNA"/>
</dbReference>
<protein>
    <submittedName>
        <fullName evidence="2">Menaquinone via futalosine step 1</fullName>
    </submittedName>
</protein>